<dbReference type="Pfam" id="PF25681">
    <property type="entry name" value="Phage_TTP_17"/>
    <property type="match status" value="1"/>
</dbReference>
<gene>
    <name evidence="2" type="ORF">BBIA_1431</name>
</gene>
<dbReference type="STRING" id="1437608.GCA_000771645_00975"/>
<accession>A0A086ZT93</accession>
<evidence type="ECO:0000313" key="3">
    <source>
        <dbReference type="Proteomes" id="UP000029108"/>
    </source>
</evidence>
<protein>
    <submittedName>
        <fullName evidence="2">Phage major tail protein</fullName>
    </submittedName>
</protein>
<evidence type="ECO:0000256" key="1">
    <source>
        <dbReference type="SAM" id="MobiDB-lite"/>
    </source>
</evidence>
<dbReference type="Proteomes" id="UP000029108">
    <property type="component" value="Unassembled WGS sequence"/>
</dbReference>
<organism evidence="2 3">
    <name type="scientific">Bifidobacterium biavatii DSM 23969</name>
    <dbReference type="NCBI Taxonomy" id="1437608"/>
    <lineage>
        <taxon>Bacteria</taxon>
        <taxon>Bacillati</taxon>
        <taxon>Actinomycetota</taxon>
        <taxon>Actinomycetes</taxon>
        <taxon>Bifidobacteriales</taxon>
        <taxon>Bifidobacteriaceae</taxon>
        <taxon>Bifidobacterium</taxon>
    </lineage>
</organism>
<name>A0A086ZT93_9BIFI</name>
<feature type="region of interest" description="Disordered" evidence="1">
    <location>
        <begin position="221"/>
        <end position="241"/>
    </location>
</feature>
<dbReference type="Gene3D" id="3.40.190.10">
    <property type="entry name" value="Periplasmic binding protein-like II"/>
    <property type="match status" value="1"/>
</dbReference>
<keyword evidence="3" id="KW-1185">Reference proteome</keyword>
<dbReference type="OrthoDB" id="4409685at2"/>
<reference evidence="2 3" key="1">
    <citation type="submission" date="2014-03" db="EMBL/GenBank/DDBJ databases">
        <title>Genomics of Bifidobacteria.</title>
        <authorList>
            <person name="Ventura M."/>
            <person name="Milani C."/>
            <person name="Lugli G.A."/>
        </authorList>
    </citation>
    <scope>NUCLEOTIDE SEQUENCE [LARGE SCALE GENOMIC DNA]</scope>
    <source>
        <strain evidence="2 3">DSM 23969</strain>
    </source>
</reference>
<dbReference type="eggNOG" id="COG5492">
    <property type="taxonomic scope" value="Bacteria"/>
</dbReference>
<dbReference type="RefSeq" id="WP_033492278.1">
    <property type="nucleotide sequence ID" value="NZ_JDUU01000002.1"/>
</dbReference>
<sequence>MGKPNAQMVSVGKPHGDGGRYAGGAWYGKVGEATPPTDATTALTDKFHDLGYLSEDGVTNTIDRDSEDINAFGGDRVLSVTTSRAESFQFGMLETTPETLAVTYGPDNVETKTVGGKDQITVKHNSAEPPELVYVFEFAMTGNRVKRIVVPVGKTGDVDDVTYADGEAITYTPTINAFPDMNGNTAYEYIAYVTGGETAADEAANEPAALSDAEVPTLAKAATKAATKRKTTTKTTAAKTA</sequence>
<evidence type="ECO:0000313" key="2">
    <source>
        <dbReference type="EMBL" id="KFI49743.1"/>
    </source>
</evidence>
<dbReference type="EMBL" id="JGYN01000020">
    <property type="protein sequence ID" value="KFI49743.1"/>
    <property type="molecule type" value="Genomic_DNA"/>
</dbReference>
<proteinExistence type="predicted"/>
<dbReference type="InterPro" id="IPR058154">
    <property type="entry name" value="Bxb1_TTP-like"/>
</dbReference>
<dbReference type="AlphaFoldDB" id="A0A086ZT93"/>
<comment type="caution">
    <text evidence="2">The sequence shown here is derived from an EMBL/GenBank/DDBJ whole genome shotgun (WGS) entry which is preliminary data.</text>
</comment>